<gene>
    <name evidence="3" type="ORF">D5S18_11875</name>
</gene>
<feature type="domain" description="Methyltransferase" evidence="2">
    <location>
        <begin position="28"/>
        <end position="118"/>
    </location>
</feature>
<protein>
    <submittedName>
        <fullName evidence="3">Class I SAM-dependent methyltransferase</fullName>
    </submittedName>
</protein>
<dbReference type="SUPFAM" id="SSF53335">
    <property type="entry name" value="S-adenosyl-L-methionine-dependent methyltransferases"/>
    <property type="match status" value="1"/>
</dbReference>
<dbReference type="CDD" id="cd02440">
    <property type="entry name" value="AdoMet_MTases"/>
    <property type="match status" value="1"/>
</dbReference>
<dbReference type="OrthoDB" id="9805171at2"/>
<dbReference type="InterPro" id="IPR041698">
    <property type="entry name" value="Methyltransf_25"/>
</dbReference>
<dbReference type="PANTHER" id="PTHR43861">
    <property type="entry name" value="TRANS-ACONITATE 2-METHYLTRANSFERASE-RELATED"/>
    <property type="match status" value="1"/>
</dbReference>
<name>A0A3A4KPJ5_9NOCA</name>
<evidence type="ECO:0000256" key="1">
    <source>
        <dbReference type="ARBA" id="ARBA00022679"/>
    </source>
</evidence>
<dbReference type="EMBL" id="QZFU01000016">
    <property type="protein sequence ID" value="RJO77267.1"/>
    <property type="molecule type" value="Genomic_DNA"/>
</dbReference>
<proteinExistence type="predicted"/>
<dbReference type="Gene3D" id="3.40.50.150">
    <property type="entry name" value="Vaccinia Virus protein VP39"/>
    <property type="match status" value="1"/>
</dbReference>
<reference evidence="3 4" key="1">
    <citation type="submission" date="2018-09" db="EMBL/GenBank/DDBJ databases">
        <title>YIM PH21274 draft genome.</title>
        <authorList>
            <person name="Miao C."/>
        </authorList>
    </citation>
    <scope>NUCLEOTIDE SEQUENCE [LARGE SCALE GENOMIC DNA]</scope>
    <source>
        <strain evidence="3 4">YIM PH 21724</strain>
    </source>
</reference>
<dbReference type="Proteomes" id="UP000266677">
    <property type="component" value="Unassembled WGS sequence"/>
</dbReference>
<sequence>MTANLMAYKPFDRAIFAVFAELVGAGPVADIGCGPGRVTAHLAELGLDIFGIDLSPRMIELARERHRGLRFEVGSMERLSIGAAELAGLVAWYSIIHLPPERVPAVLAEFHRALRPGGFALLGGFCSEDSVRPYDHRVTTAYRWSPDLLARALTEAGFTEYARLTRRAEADERSPHMYLLVTKD</sequence>
<keyword evidence="1 3" id="KW-0808">Transferase</keyword>
<dbReference type="GO" id="GO:0032259">
    <property type="term" value="P:methylation"/>
    <property type="evidence" value="ECO:0007669"/>
    <property type="project" value="UniProtKB-KW"/>
</dbReference>
<dbReference type="GO" id="GO:0008168">
    <property type="term" value="F:methyltransferase activity"/>
    <property type="evidence" value="ECO:0007669"/>
    <property type="project" value="UniProtKB-KW"/>
</dbReference>
<dbReference type="AlphaFoldDB" id="A0A3A4KPJ5"/>
<evidence type="ECO:0000259" key="2">
    <source>
        <dbReference type="Pfam" id="PF13649"/>
    </source>
</evidence>
<keyword evidence="4" id="KW-1185">Reference proteome</keyword>
<comment type="caution">
    <text evidence="3">The sequence shown here is derived from an EMBL/GenBank/DDBJ whole genome shotgun (WGS) entry which is preliminary data.</text>
</comment>
<accession>A0A3A4KPJ5</accession>
<evidence type="ECO:0000313" key="4">
    <source>
        <dbReference type="Proteomes" id="UP000266677"/>
    </source>
</evidence>
<keyword evidence="3" id="KW-0489">Methyltransferase</keyword>
<organism evidence="3 4">
    <name type="scientific">Nocardia panacis</name>
    <dbReference type="NCBI Taxonomy" id="2340916"/>
    <lineage>
        <taxon>Bacteria</taxon>
        <taxon>Bacillati</taxon>
        <taxon>Actinomycetota</taxon>
        <taxon>Actinomycetes</taxon>
        <taxon>Mycobacteriales</taxon>
        <taxon>Nocardiaceae</taxon>
        <taxon>Nocardia</taxon>
    </lineage>
</organism>
<evidence type="ECO:0000313" key="3">
    <source>
        <dbReference type="EMBL" id="RJO77267.1"/>
    </source>
</evidence>
<dbReference type="Pfam" id="PF13649">
    <property type="entry name" value="Methyltransf_25"/>
    <property type="match status" value="1"/>
</dbReference>
<dbReference type="InterPro" id="IPR029063">
    <property type="entry name" value="SAM-dependent_MTases_sf"/>
</dbReference>